<evidence type="ECO:0000256" key="2">
    <source>
        <dbReference type="ARBA" id="ARBA00022617"/>
    </source>
</evidence>
<keyword evidence="3 7" id="KW-0479">Metal-binding</keyword>
<evidence type="ECO:0000256" key="6">
    <source>
        <dbReference type="ARBA" id="ARBA00023033"/>
    </source>
</evidence>
<evidence type="ECO:0008006" key="12">
    <source>
        <dbReference type="Google" id="ProtNLM"/>
    </source>
</evidence>
<evidence type="ECO:0000256" key="7">
    <source>
        <dbReference type="PIRSR" id="PIRSR602401-1"/>
    </source>
</evidence>
<comment type="caution">
    <text evidence="10">The sequence shown here is derived from an EMBL/GenBank/DDBJ whole genome shotgun (WGS) entry which is preliminary data.</text>
</comment>
<dbReference type="Proteomes" id="UP000821866">
    <property type="component" value="Unassembled WGS sequence"/>
</dbReference>
<evidence type="ECO:0000256" key="4">
    <source>
        <dbReference type="ARBA" id="ARBA00023002"/>
    </source>
</evidence>
<dbReference type="GO" id="GO:0042448">
    <property type="term" value="P:progesterone metabolic process"/>
    <property type="evidence" value="ECO:0007669"/>
    <property type="project" value="TreeGrafter"/>
</dbReference>
<evidence type="ECO:0000256" key="5">
    <source>
        <dbReference type="ARBA" id="ARBA00023004"/>
    </source>
</evidence>
<keyword evidence="11" id="KW-1185">Reference proteome</keyword>
<name>A0A9J6DX52_RHIMP</name>
<comment type="similarity">
    <text evidence="1 8">Belongs to the cytochrome P450 family.</text>
</comment>
<dbReference type="Pfam" id="PF00067">
    <property type="entry name" value="p450"/>
    <property type="match status" value="1"/>
</dbReference>
<evidence type="ECO:0000256" key="1">
    <source>
        <dbReference type="ARBA" id="ARBA00010617"/>
    </source>
</evidence>
<dbReference type="AlphaFoldDB" id="A0A9J6DX52"/>
<dbReference type="EMBL" id="JABSTU010000007">
    <property type="protein sequence ID" value="KAH8026465.1"/>
    <property type="molecule type" value="Genomic_DNA"/>
</dbReference>
<evidence type="ECO:0000313" key="10">
    <source>
        <dbReference type="EMBL" id="KAH8026465.1"/>
    </source>
</evidence>
<proteinExistence type="inferred from homology"/>
<dbReference type="GO" id="GO:0005506">
    <property type="term" value="F:iron ion binding"/>
    <property type="evidence" value="ECO:0007669"/>
    <property type="project" value="InterPro"/>
</dbReference>
<keyword evidence="9" id="KW-0732">Signal</keyword>
<dbReference type="InterPro" id="IPR002401">
    <property type="entry name" value="Cyt_P450_E_grp-I"/>
</dbReference>
<feature type="signal peptide" evidence="9">
    <location>
        <begin position="1"/>
        <end position="17"/>
    </location>
</feature>
<evidence type="ECO:0000256" key="9">
    <source>
        <dbReference type="SAM" id="SignalP"/>
    </source>
</evidence>
<dbReference type="GO" id="GO:0042446">
    <property type="term" value="P:hormone biosynthetic process"/>
    <property type="evidence" value="ECO:0007669"/>
    <property type="project" value="TreeGrafter"/>
</dbReference>
<dbReference type="PANTHER" id="PTHR24289">
    <property type="entry name" value="STEROID 17-ALPHA-HYDROXYLASE/17,20 LYASE"/>
    <property type="match status" value="1"/>
</dbReference>
<feature type="chain" id="PRO_5039913925" description="Cytochrome" evidence="9">
    <location>
        <begin position="18"/>
        <end position="150"/>
    </location>
</feature>
<dbReference type="SUPFAM" id="SSF48264">
    <property type="entry name" value="Cytochrome P450"/>
    <property type="match status" value="1"/>
</dbReference>
<reference evidence="10" key="2">
    <citation type="submission" date="2021-09" db="EMBL/GenBank/DDBJ databases">
        <authorList>
            <person name="Jia N."/>
            <person name="Wang J."/>
            <person name="Shi W."/>
            <person name="Du L."/>
            <person name="Sun Y."/>
            <person name="Zhan W."/>
            <person name="Jiang J."/>
            <person name="Wang Q."/>
            <person name="Zhang B."/>
            <person name="Ji P."/>
            <person name="Sakyi L.B."/>
            <person name="Cui X."/>
            <person name="Yuan T."/>
            <person name="Jiang B."/>
            <person name="Yang W."/>
            <person name="Lam T.T.-Y."/>
            <person name="Chang Q."/>
            <person name="Ding S."/>
            <person name="Wang X."/>
            <person name="Zhu J."/>
            <person name="Ruan X."/>
            <person name="Zhao L."/>
            <person name="Wei J."/>
            <person name="Que T."/>
            <person name="Du C."/>
            <person name="Cheng J."/>
            <person name="Dai P."/>
            <person name="Han X."/>
            <person name="Huang E."/>
            <person name="Gao Y."/>
            <person name="Liu J."/>
            <person name="Shao H."/>
            <person name="Ye R."/>
            <person name="Li L."/>
            <person name="Wei W."/>
            <person name="Wang X."/>
            <person name="Wang C."/>
            <person name="Huo Q."/>
            <person name="Li W."/>
            <person name="Guo W."/>
            <person name="Chen H."/>
            <person name="Chen S."/>
            <person name="Zhou L."/>
            <person name="Zhou L."/>
            <person name="Ni X."/>
            <person name="Tian J."/>
            <person name="Zhou Y."/>
            <person name="Sheng Y."/>
            <person name="Liu T."/>
            <person name="Pan Y."/>
            <person name="Xia L."/>
            <person name="Li J."/>
            <person name="Zhao F."/>
            <person name="Cao W."/>
        </authorList>
    </citation>
    <scope>NUCLEOTIDE SEQUENCE</scope>
    <source>
        <strain evidence="10">Rmic-2018</strain>
        <tissue evidence="10">Larvae</tissue>
    </source>
</reference>
<protein>
    <recommendedName>
        <fullName evidence="12">Cytochrome</fullName>
    </recommendedName>
</protein>
<keyword evidence="2 7" id="KW-0349">Heme</keyword>
<keyword evidence="6 8" id="KW-0503">Monooxygenase</keyword>
<organism evidence="10 11">
    <name type="scientific">Rhipicephalus microplus</name>
    <name type="common">Cattle tick</name>
    <name type="synonym">Boophilus microplus</name>
    <dbReference type="NCBI Taxonomy" id="6941"/>
    <lineage>
        <taxon>Eukaryota</taxon>
        <taxon>Metazoa</taxon>
        <taxon>Ecdysozoa</taxon>
        <taxon>Arthropoda</taxon>
        <taxon>Chelicerata</taxon>
        <taxon>Arachnida</taxon>
        <taxon>Acari</taxon>
        <taxon>Parasitiformes</taxon>
        <taxon>Ixodida</taxon>
        <taxon>Ixodoidea</taxon>
        <taxon>Ixodidae</taxon>
        <taxon>Rhipicephalinae</taxon>
        <taxon>Rhipicephalus</taxon>
        <taxon>Boophilus</taxon>
    </lineage>
</organism>
<evidence type="ECO:0000256" key="8">
    <source>
        <dbReference type="RuleBase" id="RU000461"/>
    </source>
</evidence>
<keyword evidence="5 7" id="KW-0408">Iron</keyword>
<dbReference type="PRINTS" id="PR00463">
    <property type="entry name" value="EP450I"/>
</dbReference>
<dbReference type="GO" id="GO:0020037">
    <property type="term" value="F:heme binding"/>
    <property type="evidence" value="ECO:0007669"/>
    <property type="project" value="InterPro"/>
</dbReference>
<gene>
    <name evidence="10" type="ORF">HPB51_020575</name>
</gene>
<dbReference type="VEuPathDB" id="VectorBase:LOC119188277"/>
<sequence>MTAPLLLVDSMLSLLCAVRDPTAAGKLQCSVIMGTQPIPKDTNVLFNIYRVNHDPNLWEEPEKYRPDRFLDTVTGKLRQGAGPLVSFGLGTRACPGEKLAHVNIFYIIVRFMQRLTCSAVDDASSVELKSIGSSLFFLPLQRNIVLTRIN</sequence>
<evidence type="ECO:0000256" key="3">
    <source>
        <dbReference type="ARBA" id="ARBA00022723"/>
    </source>
</evidence>
<evidence type="ECO:0000313" key="11">
    <source>
        <dbReference type="Proteomes" id="UP000821866"/>
    </source>
</evidence>
<comment type="cofactor">
    <cofactor evidence="7">
        <name>heme</name>
        <dbReference type="ChEBI" id="CHEBI:30413"/>
    </cofactor>
</comment>
<dbReference type="InterPro" id="IPR017972">
    <property type="entry name" value="Cyt_P450_CS"/>
</dbReference>
<dbReference type="InterPro" id="IPR036396">
    <property type="entry name" value="Cyt_P450_sf"/>
</dbReference>
<dbReference type="Gene3D" id="1.10.630.10">
    <property type="entry name" value="Cytochrome P450"/>
    <property type="match status" value="1"/>
</dbReference>
<reference evidence="10" key="1">
    <citation type="journal article" date="2020" name="Cell">
        <title>Large-Scale Comparative Analyses of Tick Genomes Elucidate Their Genetic Diversity and Vector Capacities.</title>
        <authorList>
            <consortium name="Tick Genome and Microbiome Consortium (TIGMIC)"/>
            <person name="Jia N."/>
            <person name="Wang J."/>
            <person name="Shi W."/>
            <person name="Du L."/>
            <person name="Sun Y."/>
            <person name="Zhan W."/>
            <person name="Jiang J.F."/>
            <person name="Wang Q."/>
            <person name="Zhang B."/>
            <person name="Ji P."/>
            <person name="Bell-Sakyi L."/>
            <person name="Cui X.M."/>
            <person name="Yuan T.T."/>
            <person name="Jiang B.G."/>
            <person name="Yang W.F."/>
            <person name="Lam T.T."/>
            <person name="Chang Q.C."/>
            <person name="Ding S.J."/>
            <person name="Wang X.J."/>
            <person name="Zhu J.G."/>
            <person name="Ruan X.D."/>
            <person name="Zhao L."/>
            <person name="Wei J.T."/>
            <person name="Ye R.Z."/>
            <person name="Que T.C."/>
            <person name="Du C.H."/>
            <person name="Zhou Y.H."/>
            <person name="Cheng J.X."/>
            <person name="Dai P.F."/>
            <person name="Guo W.B."/>
            <person name="Han X.H."/>
            <person name="Huang E.J."/>
            <person name="Li L.F."/>
            <person name="Wei W."/>
            <person name="Gao Y.C."/>
            <person name="Liu J.Z."/>
            <person name="Shao H.Z."/>
            <person name="Wang X."/>
            <person name="Wang C.C."/>
            <person name="Yang T.C."/>
            <person name="Huo Q.B."/>
            <person name="Li W."/>
            <person name="Chen H.Y."/>
            <person name="Chen S.E."/>
            <person name="Zhou L.G."/>
            <person name="Ni X.B."/>
            <person name="Tian J.H."/>
            <person name="Sheng Y."/>
            <person name="Liu T."/>
            <person name="Pan Y.S."/>
            <person name="Xia L.Y."/>
            <person name="Li J."/>
            <person name="Zhao F."/>
            <person name="Cao W.C."/>
        </authorList>
    </citation>
    <scope>NUCLEOTIDE SEQUENCE</scope>
    <source>
        <strain evidence="10">Rmic-2018</strain>
    </source>
</reference>
<dbReference type="InterPro" id="IPR001128">
    <property type="entry name" value="Cyt_P450"/>
</dbReference>
<dbReference type="PANTHER" id="PTHR24289:SF1">
    <property type="entry name" value="STEROID 17-ALPHA-HYDROXYLASE_17,20 LYASE"/>
    <property type="match status" value="1"/>
</dbReference>
<keyword evidence="4 8" id="KW-0560">Oxidoreductase</keyword>
<dbReference type="GO" id="GO:0004508">
    <property type="term" value="F:steroid 17-alpha-monooxygenase activity"/>
    <property type="evidence" value="ECO:0007669"/>
    <property type="project" value="TreeGrafter"/>
</dbReference>
<accession>A0A9J6DX52</accession>
<feature type="binding site" description="axial binding residue" evidence="7">
    <location>
        <position position="94"/>
    </location>
    <ligand>
        <name>heme</name>
        <dbReference type="ChEBI" id="CHEBI:30413"/>
    </ligand>
    <ligandPart>
        <name>Fe</name>
        <dbReference type="ChEBI" id="CHEBI:18248"/>
    </ligandPart>
</feature>
<dbReference type="PROSITE" id="PS00086">
    <property type="entry name" value="CYTOCHROME_P450"/>
    <property type="match status" value="1"/>
</dbReference>